<comment type="caution">
    <text evidence="2">The sequence shown here is derived from an EMBL/GenBank/DDBJ whole genome shotgun (WGS) entry which is preliminary data.</text>
</comment>
<gene>
    <name evidence="2" type="ORF">DFR75_104472</name>
</gene>
<dbReference type="AlphaFoldDB" id="A0A4R6PMT4"/>
<reference evidence="2 3" key="1">
    <citation type="submission" date="2019-03" db="EMBL/GenBank/DDBJ databases">
        <title>Genomic Encyclopedia of Type Strains, Phase IV (KMG-IV): sequencing the most valuable type-strain genomes for metagenomic binning, comparative biology and taxonomic classification.</title>
        <authorList>
            <person name="Goeker M."/>
        </authorList>
    </citation>
    <scope>NUCLEOTIDE SEQUENCE [LARGE SCALE GENOMIC DNA]</scope>
    <source>
        <strain evidence="2 3">DSM 44496</strain>
    </source>
</reference>
<evidence type="ECO:0000256" key="1">
    <source>
        <dbReference type="SAM" id="MobiDB-lite"/>
    </source>
</evidence>
<feature type="region of interest" description="Disordered" evidence="1">
    <location>
        <begin position="1"/>
        <end position="61"/>
    </location>
</feature>
<dbReference type="Proteomes" id="UP000295087">
    <property type="component" value="Unassembled WGS sequence"/>
</dbReference>
<organism evidence="2 3">
    <name type="scientific">Nocardia ignorata</name>
    <dbReference type="NCBI Taxonomy" id="145285"/>
    <lineage>
        <taxon>Bacteria</taxon>
        <taxon>Bacillati</taxon>
        <taxon>Actinomycetota</taxon>
        <taxon>Actinomycetes</taxon>
        <taxon>Mycobacteriales</taxon>
        <taxon>Nocardiaceae</taxon>
        <taxon>Nocardia</taxon>
    </lineage>
</organism>
<proteinExistence type="predicted"/>
<evidence type="ECO:0000313" key="3">
    <source>
        <dbReference type="Proteomes" id="UP000295087"/>
    </source>
</evidence>
<sequence length="108" mass="10946">MSHVLRARDGPQCRALDPTAIADENDLGGEDVQQGLGSPEVRARRNDSSAAPGFVGRDRHSGAAGIDVSAGAVGGLADGGGSLADGGGDIVVADLEHLAKHEYRAFGR</sequence>
<feature type="compositionally biased region" description="Basic and acidic residues" evidence="1">
    <location>
        <begin position="1"/>
        <end position="11"/>
    </location>
</feature>
<accession>A0A4R6PMT4</accession>
<dbReference type="EMBL" id="SNXK01000004">
    <property type="protein sequence ID" value="TDP38119.1"/>
    <property type="molecule type" value="Genomic_DNA"/>
</dbReference>
<evidence type="ECO:0000313" key="2">
    <source>
        <dbReference type="EMBL" id="TDP38119.1"/>
    </source>
</evidence>
<name>A0A4R6PMT4_NOCIG</name>
<protein>
    <submittedName>
        <fullName evidence="2">Uncharacterized protein</fullName>
    </submittedName>
</protein>
<keyword evidence="3" id="KW-1185">Reference proteome</keyword>